<evidence type="ECO:0000256" key="2">
    <source>
        <dbReference type="ARBA" id="ARBA00022730"/>
    </source>
</evidence>
<keyword evidence="9 11" id="KW-0150">Chloroplast</keyword>
<dbReference type="GeneID" id="36958792"/>
<dbReference type="InterPro" id="IPR005704">
    <property type="entry name" value="Ribosomal_uS3_bac-typ"/>
</dbReference>
<dbReference type="NCBIfam" id="TIGR01009">
    <property type="entry name" value="rpsC_bact"/>
    <property type="match status" value="1"/>
</dbReference>
<evidence type="ECO:0000256" key="8">
    <source>
        <dbReference type="RuleBase" id="RU003624"/>
    </source>
</evidence>
<dbReference type="InterPro" id="IPR057258">
    <property type="entry name" value="Ribosomal_uS3"/>
</dbReference>
<keyword evidence="4 7" id="KW-0689">Ribosomal protein</keyword>
<organism evidence="11">
    <name type="scientific">Attheya longicornis</name>
    <dbReference type="NCBI Taxonomy" id="451786"/>
    <lineage>
        <taxon>Eukaryota</taxon>
        <taxon>Sar</taxon>
        <taxon>Stramenopiles</taxon>
        <taxon>Ochrophyta</taxon>
        <taxon>Bacillariophyta</taxon>
        <taxon>Coscinodiscophyceae</taxon>
        <taxon>Chaetocerotophycidae</taxon>
        <taxon>Chaetocerotales</taxon>
        <taxon>Attheyaceae</taxon>
        <taxon>Attheya</taxon>
    </lineage>
</organism>
<dbReference type="GO" id="GO:0009507">
    <property type="term" value="C:chloroplast"/>
    <property type="evidence" value="ECO:0007669"/>
    <property type="project" value="UniProtKB-SubCell"/>
</dbReference>
<dbReference type="SUPFAM" id="SSF54814">
    <property type="entry name" value="Prokaryotic type KH domain (KH-domain type II)"/>
    <property type="match status" value="1"/>
</dbReference>
<dbReference type="PANTHER" id="PTHR11760">
    <property type="entry name" value="30S/40S RIBOSOMAL PROTEIN S3"/>
    <property type="match status" value="1"/>
</dbReference>
<keyword evidence="5 7" id="KW-0687">Ribonucleoprotein</keyword>
<dbReference type="PROSITE" id="PS50823">
    <property type="entry name" value="KH_TYPE_2"/>
    <property type="match status" value="1"/>
</dbReference>
<dbReference type="Gene3D" id="3.30.300.20">
    <property type="match status" value="1"/>
</dbReference>
<dbReference type="Pfam" id="PF07650">
    <property type="entry name" value="KH_2"/>
    <property type="match status" value="1"/>
</dbReference>
<evidence type="ECO:0000256" key="9">
    <source>
        <dbReference type="RuleBase" id="RU003626"/>
    </source>
</evidence>
<sequence>MGQKTHPLGFRLGITQEHRSTWYANFNQYATLLKEDDSIRTYLQKLAKTASISNVQINRNGSNNQIELNIETGIPGALVGEKGIGIETLLINIKKILPSNYQLTINIIEVEKANLNASLLADLIVNQLEQRIPFKRAMREALQSAQEEQVNGIKIQVSGRLNGAEIARSEWLREGRVPLQTLRADIDYAAKEANTIYGVLGIKVWVFKNEILTK</sequence>
<evidence type="ECO:0000256" key="5">
    <source>
        <dbReference type="ARBA" id="ARBA00023274"/>
    </source>
</evidence>
<evidence type="ECO:0000256" key="1">
    <source>
        <dbReference type="ARBA" id="ARBA00010761"/>
    </source>
</evidence>
<accession>A0A2U9NPW8</accession>
<dbReference type="CDD" id="cd02412">
    <property type="entry name" value="KH-II_30S_S3"/>
    <property type="match status" value="1"/>
</dbReference>
<dbReference type="InterPro" id="IPR001351">
    <property type="entry name" value="Ribosomal_uS3_C"/>
</dbReference>
<evidence type="ECO:0000259" key="10">
    <source>
        <dbReference type="PROSITE" id="PS50823"/>
    </source>
</evidence>
<dbReference type="InterPro" id="IPR004044">
    <property type="entry name" value="KH_dom_type_2"/>
</dbReference>
<dbReference type="GO" id="GO:0019843">
    <property type="term" value="F:rRNA binding"/>
    <property type="evidence" value="ECO:0007669"/>
    <property type="project" value="UniProtKB-UniRule"/>
</dbReference>
<dbReference type="InterPro" id="IPR036419">
    <property type="entry name" value="Ribosomal_S3_C_sf"/>
</dbReference>
<feature type="domain" description="KH type-2" evidence="10">
    <location>
        <begin position="39"/>
        <end position="111"/>
    </location>
</feature>
<evidence type="ECO:0000313" key="11">
    <source>
        <dbReference type="EMBL" id="AWT39159.1"/>
    </source>
</evidence>
<comment type="subcellular location">
    <subcellularLocation>
        <location evidence="7 9">Plastid</location>
        <location evidence="7 9">Chloroplast</location>
    </subcellularLocation>
</comment>
<evidence type="ECO:0000256" key="6">
    <source>
        <dbReference type="ARBA" id="ARBA00035154"/>
    </source>
</evidence>
<dbReference type="Gene3D" id="3.30.1140.32">
    <property type="entry name" value="Ribosomal protein S3, C-terminal domain"/>
    <property type="match status" value="1"/>
</dbReference>
<geneLocation type="chloroplast" evidence="11"/>
<gene>
    <name evidence="7 11" type="primary">rps3</name>
</gene>
<evidence type="ECO:0000256" key="7">
    <source>
        <dbReference type="HAMAP-Rule" id="MF_01309"/>
    </source>
</evidence>
<dbReference type="PANTHER" id="PTHR11760:SF19">
    <property type="entry name" value="SMALL RIBOSOMAL SUBUNIT PROTEIN US3C"/>
    <property type="match status" value="1"/>
</dbReference>
<evidence type="ECO:0000256" key="4">
    <source>
        <dbReference type="ARBA" id="ARBA00022980"/>
    </source>
</evidence>
<proteinExistence type="inferred from homology"/>
<name>A0A2U9NPW8_9STRA</name>
<evidence type="ECO:0000256" key="3">
    <source>
        <dbReference type="ARBA" id="ARBA00022884"/>
    </source>
</evidence>
<dbReference type="GO" id="GO:0003735">
    <property type="term" value="F:structural constituent of ribosome"/>
    <property type="evidence" value="ECO:0007669"/>
    <property type="project" value="InterPro"/>
</dbReference>
<dbReference type="InterPro" id="IPR009019">
    <property type="entry name" value="KH_sf_prok-type"/>
</dbReference>
<comment type="subunit">
    <text evidence="7 9">Part of the 30S ribosomal subunit.</text>
</comment>
<keyword evidence="2 7" id="KW-0699">rRNA-binding</keyword>
<protein>
    <recommendedName>
        <fullName evidence="6 7">Small ribosomal subunit protein uS3c</fullName>
    </recommendedName>
</protein>
<dbReference type="AlphaFoldDB" id="A0A2U9NPW8"/>
<dbReference type="InterPro" id="IPR015946">
    <property type="entry name" value="KH_dom-like_a/b"/>
</dbReference>
<dbReference type="EMBL" id="MG755798">
    <property type="protein sequence ID" value="AWT39159.1"/>
    <property type="molecule type" value="Genomic_DNA"/>
</dbReference>
<reference evidence="11" key="1">
    <citation type="journal article" date="2018" name="Adv. Bot. Res.">
        <title>Evolution of the Plastid Genomes in Diatoms.</title>
        <authorList>
            <person name="Yu M."/>
            <person name="Ashworth M.P."/>
            <person name="Hajrah N.H."/>
            <person name="Khiyami M.A."/>
            <person name="Sabir M.J."/>
            <person name="Alhebshi A.M."/>
            <person name="Al-Malki A.L."/>
            <person name="Sabir J.S.M."/>
            <person name="Theriot E.C."/>
            <person name="Jansen R.K."/>
        </authorList>
    </citation>
    <scope>NUCLEOTIDE SEQUENCE</scope>
</reference>
<dbReference type="SUPFAM" id="SSF54821">
    <property type="entry name" value="Ribosomal protein S3 C-terminal domain"/>
    <property type="match status" value="1"/>
</dbReference>
<comment type="similarity">
    <text evidence="1 7 8">Belongs to the universal ribosomal protein uS3 family.</text>
</comment>
<dbReference type="GO" id="GO:0006412">
    <property type="term" value="P:translation"/>
    <property type="evidence" value="ECO:0007669"/>
    <property type="project" value="UniProtKB-UniRule"/>
</dbReference>
<dbReference type="Pfam" id="PF00189">
    <property type="entry name" value="Ribosomal_S3_C"/>
    <property type="match status" value="1"/>
</dbReference>
<dbReference type="RefSeq" id="YP_009496446.1">
    <property type="nucleotide sequence ID" value="NC_037999.1"/>
</dbReference>
<keyword evidence="3 7" id="KW-0694">RNA-binding</keyword>
<dbReference type="HAMAP" id="MF_01309_B">
    <property type="entry name" value="Ribosomal_uS3_B"/>
    <property type="match status" value="1"/>
</dbReference>
<dbReference type="GO" id="GO:0022627">
    <property type="term" value="C:cytosolic small ribosomal subunit"/>
    <property type="evidence" value="ECO:0007669"/>
    <property type="project" value="TreeGrafter"/>
</dbReference>
<dbReference type="InterPro" id="IPR018280">
    <property type="entry name" value="Ribosomal_uS3_CS"/>
</dbReference>
<keyword evidence="9 11" id="KW-0934">Plastid</keyword>
<dbReference type="PROSITE" id="PS00548">
    <property type="entry name" value="RIBOSOMAL_S3"/>
    <property type="match status" value="1"/>
</dbReference>
<dbReference type="FunFam" id="3.30.300.20:FF:000001">
    <property type="entry name" value="30S ribosomal protein S3"/>
    <property type="match status" value="1"/>
</dbReference>